<organism evidence="1 2">
    <name type="scientific">Mediterraneibacter gnavus (strain ATCC 29149 / DSM 114966 / JCM 6515 / VPI C7-9)</name>
    <name type="common">Ruminococcus gnavus</name>
    <dbReference type="NCBI Taxonomy" id="411470"/>
    <lineage>
        <taxon>Bacteria</taxon>
        <taxon>Bacillati</taxon>
        <taxon>Bacillota</taxon>
        <taxon>Clostridia</taxon>
        <taxon>Lachnospirales</taxon>
        <taxon>Lachnospiraceae</taxon>
        <taxon>Mediterraneibacter</taxon>
    </lineage>
</organism>
<accession>A7B5U6</accession>
<reference evidence="1 2" key="2">
    <citation type="submission" date="2007-06" db="EMBL/GenBank/DDBJ databases">
        <title>Draft genome sequence of Ruminococcus gnavus (ATCC 29149).</title>
        <authorList>
            <person name="Sudarsanam P."/>
            <person name="Ley R."/>
            <person name="Guruge J."/>
            <person name="Turnbaugh P.J."/>
            <person name="Mahowald M."/>
            <person name="Liep D."/>
            <person name="Gordon J."/>
        </authorList>
    </citation>
    <scope>NUCLEOTIDE SEQUENCE [LARGE SCALE GENOMIC DNA]</scope>
    <source>
        <strain evidence="1 2">ATCC 29149</strain>
    </source>
</reference>
<dbReference type="SUPFAM" id="SSF51219">
    <property type="entry name" value="TRAP-like"/>
    <property type="match status" value="1"/>
</dbReference>
<evidence type="ECO:0000313" key="1">
    <source>
        <dbReference type="EMBL" id="EDN76683.1"/>
    </source>
</evidence>
<dbReference type="PaxDb" id="411470-RUMGNA_02942"/>
<dbReference type="eggNOG" id="COG2013">
    <property type="taxonomic scope" value="Bacteria"/>
</dbReference>
<dbReference type="InterPro" id="IPR002838">
    <property type="entry name" value="AIM24"/>
</dbReference>
<protein>
    <submittedName>
        <fullName evidence="1">TIGR00266 family protein</fullName>
    </submittedName>
</protein>
<dbReference type="EMBL" id="AAYG02000024">
    <property type="protein sequence ID" value="EDN76683.1"/>
    <property type="molecule type" value="Genomic_DNA"/>
</dbReference>
<dbReference type="AlphaFoldDB" id="A7B5U6"/>
<dbReference type="InterPro" id="IPR016031">
    <property type="entry name" value="Trp_RNA-bd_attenuator-like_dom"/>
</dbReference>
<proteinExistence type="predicted"/>
<name>A7B5U6_MEDG7</name>
<dbReference type="PANTHER" id="PTHR43657:SF1">
    <property type="entry name" value="ALTERED INHERITANCE OF MITOCHONDRIA PROTEIN 24, MITOCHONDRIAL"/>
    <property type="match status" value="1"/>
</dbReference>
<dbReference type="Pfam" id="PF01987">
    <property type="entry name" value="AIM24"/>
    <property type="match status" value="1"/>
</dbReference>
<dbReference type="Gene3D" id="3.60.160.10">
    <property type="entry name" value="Mitochondrial biogenesis AIM24"/>
    <property type="match status" value="1"/>
</dbReference>
<gene>
    <name evidence="1" type="ORF">RUMGNA_02942</name>
</gene>
<dbReference type="NCBIfam" id="TIGR00266">
    <property type="entry name" value="TIGR00266 family protein"/>
    <property type="match status" value="1"/>
</dbReference>
<dbReference type="InterPro" id="IPR036983">
    <property type="entry name" value="AIM24_sf"/>
</dbReference>
<sequence>MRMRYEIVGETLPAVICTLEEGETMITEKGAMSWMSPNMKMETSTNGGIGKAFGRMFSGESIFQNTYTAKGGHGMIAFASSFPGKIVAHEVAPGREIVVQKSGFLAAEAGVDLSIFFQKRIGSGIFGGEGFIMQKLSGRGMAFLEFDGHVVEYELQPGQQIVVDTGYLAAMDATCSMEIQSVPGVKNMLFGGEGVFNTVISGPGHIWLQTMPISNVAGVLAPFLPVAK</sequence>
<reference evidence="1 2" key="1">
    <citation type="submission" date="2007-04" db="EMBL/GenBank/DDBJ databases">
        <authorList>
            <person name="Fulton L."/>
            <person name="Clifton S."/>
            <person name="Fulton B."/>
            <person name="Xu J."/>
            <person name="Minx P."/>
            <person name="Pepin K.H."/>
            <person name="Johnson M."/>
            <person name="Thiruvilangam P."/>
            <person name="Bhonagiri V."/>
            <person name="Nash W.E."/>
            <person name="Mardis E.R."/>
            <person name="Wilson R.K."/>
        </authorList>
    </citation>
    <scope>NUCLEOTIDE SEQUENCE [LARGE SCALE GENOMIC DNA]</scope>
    <source>
        <strain evidence="1 2">ATCC 29149</strain>
    </source>
</reference>
<comment type="caution">
    <text evidence="1">The sequence shown here is derived from an EMBL/GenBank/DDBJ whole genome shotgun (WGS) entry which is preliminary data.</text>
</comment>
<dbReference type="PANTHER" id="PTHR43657">
    <property type="entry name" value="TRYPTOPHAN RNA-BINDING ATTENUATOR PROTEIN-LIKE PROTEIN"/>
    <property type="match status" value="1"/>
</dbReference>
<evidence type="ECO:0000313" key="2">
    <source>
        <dbReference type="Proteomes" id="UP000004410"/>
    </source>
</evidence>
<dbReference type="Proteomes" id="UP000004410">
    <property type="component" value="Unassembled WGS sequence"/>
</dbReference>